<dbReference type="GeneID" id="72438678"/>
<sequence length="47" mass="5214">MKTNKRFIKGVVEAAAKNDTVMPWARGARRAAFIAKRNAAEPQRKSA</sequence>
<dbReference type="RefSeq" id="WP_162933430.1">
    <property type="nucleotide sequence ID" value="NZ_CANMAK010000001.1"/>
</dbReference>
<evidence type="ECO:0000313" key="1">
    <source>
        <dbReference type="EMBL" id="PTX74363.1"/>
    </source>
</evidence>
<organism evidence="1 2">
    <name type="scientific">Sulfitobacter mediterraneus</name>
    <dbReference type="NCBI Taxonomy" id="83219"/>
    <lineage>
        <taxon>Bacteria</taxon>
        <taxon>Pseudomonadati</taxon>
        <taxon>Pseudomonadota</taxon>
        <taxon>Alphaproteobacteria</taxon>
        <taxon>Rhodobacterales</taxon>
        <taxon>Roseobacteraceae</taxon>
        <taxon>Sulfitobacter</taxon>
    </lineage>
</organism>
<name>A0A2T6CFS8_9RHOB</name>
<gene>
    <name evidence="1" type="ORF">C8N31_104244</name>
</gene>
<dbReference type="Proteomes" id="UP000244092">
    <property type="component" value="Unassembled WGS sequence"/>
</dbReference>
<protein>
    <submittedName>
        <fullName evidence="1">Uncharacterized protein</fullName>
    </submittedName>
</protein>
<proteinExistence type="predicted"/>
<comment type="caution">
    <text evidence="1">The sequence shown here is derived from an EMBL/GenBank/DDBJ whole genome shotgun (WGS) entry which is preliminary data.</text>
</comment>
<accession>A0A2T6CFS8</accession>
<dbReference type="AlphaFoldDB" id="A0A2T6CFS8"/>
<dbReference type="EMBL" id="QBKU01000004">
    <property type="protein sequence ID" value="PTX74363.1"/>
    <property type="molecule type" value="Genomic_DNA"/>
</dbReference>
<reference evidence="1 2" key="1">
    <citation type="submission" date="2018-04" db="EMBL/GenBank/DDBJ databases">
        <title>Genomic Encyclopedia of Archaeal and Bacterial Type Strains, Phase II (KMG-II): from individual species to whole genera.</title>
        <authorList>
            <person name="Goeker M."/>
        </authorList>
    </citation>
    <scope>NUCLEOTIDE SEQUENCE [LARGE SCALE GENOMIC DNA]</scope>
    <source>
        <strain evidence="1 2">DSM 12244</strain>
    </source>
</reference>
<evidence type="ECO:0000313" key="2">
    <source>
        <dbReference type="Proteomes" id="UP000244092"/>
    </source>
</evidence>